<proteinExistence type="predicted"/>
<gene>
    <name evidence="2" type="ORF">UDIV_2580</name>
</gene>
<dbReference type="InterPro" id="IPR054816">
    <property type="entry name" value="Lipoprotein_mollicutes-type_CS"/>
</dbReference>
<protein>
    <recommendedName>
        <fullName evidence="4">Lipoprotein</fullName>
    </recommendedName>
</protein>
<accession>A0A084F065</accession>
<reference evidence="2 3" key="1">
    <citation type="submission" date="2014-02" db="EMBL/GenBank/DDBJ databases">
        <title>Genome sequence of Ureaplasma diversum strain 246.</title>
        <authorList>
            <person name="Sirand-Pugnet P."/>
            <person name="Breton M."/>
            <person name="Dordet-Frisoni E."/>
            <person name="Baranowski E."/>
            <person name="Barre A."/>
            <person name="Couture C."/>
            <person name="Dupuy V."/>
            <person name="Gaurivaud P."/>
            <person name="Jacob D."/>
            <person name="Lemaitre C."/>
            <person name="Manso-Silvan L."/>
            <person name="Nikolski M."/>
            <person name="Nouvel L.-X."/>
            <person name="Poumarat F."/>
            <person name="Tardy F."/>
            <person name="Thebault P."/>
            <person name="Theil S."/>
            <person name="Citti C."/>
            <person name="Thiaucourt F."/>
            <person name="Blanchard A."/>
        </authorList>
    </citation>
    <scope>NUCLEOTIDE SEQUENCE [LARGE SCALE GENOMIC DNA]</scope>
    <source>
        <strain evidence="2 3">NCTC 246</strain>
    </source>
</reference>
<evidence type="ECO:0000256" key="1">
    <source>
        <dbReference type="SAM" id="SignalP"/>
    </source>
</evidence>
<evidence type="ECO:0000313" key="2">
    <source>
        <dbReference type="EMBL" id="KEZ23607.1"/>
    </source>
</evidence>
<keyword evidence="3" id="KW-1185">Reference proteome</keyword>
<evidence type="ECO:0008006" key="4">
    <source>
        <dbReference type="Google" id="ProtNLM"/>
    </source>
</evidence>
<dbReference type="NCBIfam" id="NF045726">
    <property type="entry name" value="XXplasma_LP"/>
    <property type="match status" value="1"/>
</dbReference>
<evidence type="ECO:0000313" key="3">
    <source>
        <dbReference type="Proteomes" id="UP000028537"/>
    </source>
</evidence>
<feature type="chain" id="PRO_5001774988" description="Lipoprotein" evidence="1">
    <location>
        <begin position="27"/>
        <end position="109"/>
    </location>
</feature>
<comment type="caution">
    <text evidence="2">The sequence shown here is derived from an EMBL/GenBank/DDBJ whole genome shotgun (WGS) entry which is preliminary data.</text>
</comment>
<dbReference type="EMBL" id="JFDP01000037">
    <property type="protein sequence ID" value="KEZ23607.1"/>
    <property type="molecule type" value="Genomic_DNA"/>
</dbReference>
<keyword evidence="1" id="KW-0732">Signal</keyword>
<organism evidence="2 3">
    <name type="scientific">Ureaplasma diversum NCTC 246</name>
    <dbReference type="NCBI Taxonomy" id="1188241"/>
    <lineage>
        <taxon>Bacteria</taxon>
        <taxon>Bacillati</taxon>
        <taxon>Mycoplasmatota</taxon>
        <taxon>Mycoplasmoidales</taxon>
        <taxon>Mycoplasmoidaceae</taxon>
        <taxon>Ureaplasma</taxon>
    </lineage>
</organism>
<name>A0A084F065_9BACT</name>
<dbReference type="RefSeq" id="WP_038102323.1">
    <property type="nucleotide sequence ID" value="NZ_JFDP01000037.1"/>
</dbReference>
<dbReference type="AlphaFoldDB" id="A0A084F065"/>
<dbReference type="Proteomes" id="UP000028537">
    <property type="component" value="Unassembled WGS sequence"/>
</dbReference>
<dbReference type="PROSITE" id="PS51257">
    <property type="entry name" value="PROKAR_LIPOPROTEIN"/>
    <property type="match status" value="1"/>
</dbReference>
<feature type="signal peptide" evidence="1">
    <location>
        <begin position="1"/>
        <end position="26"/>
    </location>
</feature>
<sequence length="109" mass="11925">MTKLNKKALFFSLAAIAAGAGVVAIAASCAKSAEDKEKDKLISDFKAFMKASANGNKELEKVYEPIIKNFENDLNKAFNAAKTPEEKRAALALLRLTFEQIKSTTQKQK</sequence>